<dbReference type="EMBL" id="JAMQGO010000003">
    <property type="protein sequence ID" value="MCM2562002.1"/>
    <property type="molecule type" value="Genomic_DNA"/>
</dbReference>
<reference evidence="1" key="1">
    <citation type="submission" date="2022-06" db="EMBL/GenBank/DDBJ databases">
        <title>Lutimaribacter sp. EGI FJ00013, a novel bacterium isolated from a salt lake sediment enrichment.</title>
        <authorList>
            <person name="Gao L."/>
            <person name="Fang B.-Z."/>
            <person name="Li W.-J."/>
        </authorList>
    </citation>
    <scope>NUCLEOTIDE SEQUENCE</scope>
    <source>
        <strain evidence="1">EGI FJ00013</strain>
    </source>
</reference>
<evidence type="ECO:0000313" key="2">
    <source>
        <dbReference type="Proteomes" id="UP001203036"/>
    </source>
</evidence>
<accession>A0ACC5ZVA1</accession>
<evidence type="ECO:0000313" key="1">
    <source>
        <dbReference type="EMBL" id="MCM2562002.1"/>
    </source>
</evidence>
<protein>
    <submittedName>
        <fullName evidence="1">PAS-domain containing protein</fullName>
    </submittedName>
</protein>
<dbReference type="Proteomes" id="UP001203036">
    <property type="component" value="Unassembled WGS sequence"/>
</dbReference>
<organism evidence="1 2">
    <name type="scientific">Lutimaribacter degradans</name>
    <dbReference type="NCBI Taxonomy" id="2945989"/>
    <lineage>
        <taxon>Bacteria</taxon>
        <taxon>Pseudomonadati</taxon>
        <taxon>Pseudomonadota</taxon>
        <taxon>Alphaproteobacteria</taxon>
        <taxon>Rhodobacterales</taxon>
        <taxon>Roseobacteraceae</taxon>
        <taxon>Lutimaribacter</taxon>
    </lineage>
</organism>
<proteinExistence type="predicted"/>
<gene>
    <name evidence="1" type="ORF">M8744_07585</name>
</gene>
<sequence length="515" mass="55879">MFSSGIDLLLLAAAALGGAGGVALLWWLTRASMTTAAGNAAPQATAVPAAFLFSGRDMVDMANTSAFFEDRLSKTDLDDWAALVQQLSLRFSDVPDDPNDLAEGETVFRPGDTADPGKLVIRHNQDCTRLLMMGNPLDGMSGSTLHKLQGALAELGHMRLGLAHTPNPIFAQDKDSRMLWANPAYLALAKSLGFDSTGEGARPPQLFDDLTPCDQGFANRRVSVAEPGGDVQHWYDLSTVDAGSRKITYCMNVDAIVKAEIAQRNFVQTLTKTFAHLSIGLAIFNRDRQLALFNPALVDLTELPVDFLSGRPTILCFFDMLRDKQMMPEPKNYANWRERIGTLVAAASDGHFHETWSLPSGQTYRVTGRPHPDGAVAFLFEDISHEVSLTRSFRSELALGNAVLDQMDAAMAVFTADGVLAFSNSEFRAVWGVDPDSAFADTSIGDALTVWRGKSDPATHWRGVEEALTTGTALDGITVRLNDGSRRICRVRPLINGARMVAFARDSRVAVVETG</sequence>
<keyword evidence="2" id="KW-1185">Reference proteome</keyword>
<name>A0ACC5ZVA1_9RHOB</name>
<comment type="caution">
    <text evidence="1">The sequence shown here is derived from an EMBL/GenBank/DDBJ whole genome shotgun (WGS) entry which is preliminary data.</text>
</comment>